<feature type="domain" description="N-acetyltransferase" evidence="4">
    <location>
        <begin position="10"/>
        <end position="172"/>
    </location>
</feature>
<proteinExistence type="predicted"/>
<name>A0ABW2GK69_9ACTN</name>
<dbReference type="InterPro" id="IPR000182">
    <property type="entry name" value="GNAT_dom"/>
</dbReference>
<dbReference type="InterPro" id="IPR050832">
    <property type="entry name" value="Bact_Acetyltransf"/>
</dbReference>
<protein>
    <submittedName>
        <fullName evidence="5">GNAT family N-acetyltransferase</fullName>
        <ecNumber evidence="5">2.3.-.-</ecNumber>
    </submittedName>
</protein>
<sequence>MIANVIEAPLTLRPATEADLPTLVRLRDEAAHWMLAQGIDQWRPGQLTENHFRHILTTGEIWLAADKNDHPQGAFELWWQDEDAWGPQPPTAAYVHRLMTSRTTAPPGTGRTLLQAAEARTAATGRTLLRLDCAADNPHLNAYYEKAGYRTVGHKSGKPQPAGAPPKSFTLREKKLPSATGTHPPK</sequence>
<evidence type="ECO:0000259" key="4">
    <source>
        <dbReference type="PROSITE" id="PS51186"/>
    </source>
</evidence>
<dbReference type="PANTHER" id="PTHR43877">
    <property type="entry name" value="AMINOALKYLPHOSPHONATE N-ACETYLTRANSFERASE-RELATED-RELATED"/>
    <property type="match status" value="1"/>
</dbReference>
<dbReference type="PROSITE" id="PS51186">
    <property type="entry name" value="GNAT"/>
    <property type="match status" value="1"/>
</dbReference>
<evidence type="ECO:0000256" key="3">
    <source>
        <dbReference type="SAM" id="MobiDB-lite"/>
    </source>
</evidence>
<evidence type="ECO:0000256" key="1">
    <source>
        <dbReference type="ARBA" id="ARBA00022679"/>
    </source>
</evidence>
<evidence type="ECO:0000313" key="6">
    <source>
        <dbReference type="Proteomes" id="UP001596413"/>
    </source>
</evidence>
<dbReference type="InterPro" id="IPR016181">
    <property type="entry name" value="Acyl_CoA_acyltransferase"/>
</dbReference>
<organism evidence="5 6">
    <name type="scientific">Streptomyces polyrhachis</name>
    <dbReference type="NCBI Taxonomy" id="1282885"/>
    <lineage>
        <taxon>Bacteria</taxon>
        <taxon>Bacillati</taxon>
        <taxon>Actinomycetota</taxon>
        <taxon>Actinomycetes</taxon>
        <taxon>Kitasatosporales</taxon>
        <taxon>Streptomycetaceae</taxon>
        <taxon>Streptomyces</taxon>
    </lineage>
</organism>
<dbReference type="PANTHER" id="PTHR43877:SF2">
    <property type="entry name" value="AMINOALKYLPHOSPHONATE N-ACETYLTRANSFERASE-RELATED"/>
    <property type="match status" value="1"/>
</dbReference>
<feature type="region of interest" description="Disordered" evidence="3">
    <location>
        <begin position="151"/>
        <end position="186"/>
    </location>
</feature>
<dbReference type="Proteomes" id="UP001596413">
    <property type="component" value="Unassembled WGS sequence"/>
</dbReference>
<dbReference type="Pfam" id="PF00583">
    <property type="entry name" value="Acetyltransf_1"/>
    <property type="match status" value="1"/>
</dbReference>
<accession>A0ABW2GK69</accession>
<evidence type="ECO:0000256" key="2">
    <source>
        <dbReference type="ARBA" id="ARBA00023315"/>
    </source>
</evidence>
<gene>
    <name evidence="5" type="ORF">ACFQLX_23695</name>
</gene>
<dbReference type="EC" id="2.3.-.-" evidence="5"/>
<dbReference type="Gene3D" id="3.40.630.30">
    <property type="match status" value="1"/>
</dbReference>
<dbReference type="GO" id="GO:0016746">
    <property type="term" value="F:acyltransferase activity"/>
    <property type="evidence" value="ECO:0007669"/>
    <property type="project" value="UniProtKB-KW"/>
</dbReference>
<evidence type="ECO:0000313" key="5">
    <source>
        <dbReference type="EMBL" id="MFC7221139.1"/>
    </source>
</evidence>
<keyword evidence="6" id="KW-1185">Reference proteome</keyword>
<dbReference type="SUPFAM" id="SSF55729">
    <property type="entry name" value="Acyl-CoA N-acyltransferases (Nat)"/>
    <property type="match status" value="1"/>
</dbReference>
<keyword evidence="2 5" id="KW-0012">Acyltransferase</keyword>
<dbReference type="RefSeq" id="WP_386418294.1">
    <property type="nucleotide sequence ID" value="NZ_JBHSZO010000052.1"/>
</dbReference>
<comment type="caution">
    <text evidence="5">The sequence shown here is derived from an EMBL/GenBank/DDBJ whole genome shotgun (WGS) entry which is preliminary data.</text>
</comment>
<reference evidence="6" key="1">
    <citation type="journal article" date="2019" name="Int. J. Syst. Evol. Microbiol.">
        <title>The Global Catalogue of Microorganisms (GCM) 10K type strain sequencing project: providing services to taxonomists for standard genome sequencing and annotation.</title>
        <authorList>
            <consortium name="The Broad Institute Genomics Platform"/>
            <consortium name="The Broad Institute Genome Sequencing Center for Infectious Disease"/>
            <person name="Wu L."/>
            <person name="Ma J."/>
        </authorList>
    </citation>
    <scope>NUCLEOTIDE SEQUENCE [LARGE SCALE GENOMIC DNA]</scope>
    <source>
        <strain evidence="6">CGMCC 1.13681</strain>
    </source>
</reference>
<dbReference type="EMBL" id="JBHSZO010000052">
    <property type="protein sequence ID" value="MFC7221139.1"/>
    <property type="molecule type" value="Genomic_DNA"/>
</dbReference>
<keyword evidence="1 5" id="KW-0808">Transferase</keyword>